<comment type="similarity">
    <text evidence="1 5">Belongs to the TCP-1 chaperonin family.</text>
</comment>
<dbReference type="PRINTS" id="PR00304">
    <property type="entry name" value="TCOMPLEXTCP1"/>
</dbReference>
<dbReference type="InterPro" id="IPR053374">
    <property type="entry name" value="TCP-1_chaperonin"/>
</dbReference>
<dbReference type="NCBIfam" id="NF041082">
    <property type="entry name" value="thermosome_alpha"/>
    <property type="match status" value="1"/>
</dbReference>
<evidence type="ECO:0000256" key="6">
    <source>
        <dbReference type="SAM" id="MobiDB-lite"/>
    </source>
</evidence>
<dbReference type="InterPro" id="IPR027413">
    <property type="entry name" value="GROEL-like_equatorial_sf"/>
</dbReference>
<dbReference type="InterPro" id="IPR002194">
    <property type="entry name" value="Chaperonin_TCP-1_CS"/>
</dbReference>
<organism evidence="7 8">
    <name type="scientific">Halogranum amylolyticum</name>
    <dbReference type="NCBI Taxonomy" id="660520"/>
    <lineage>
        <taxon>Archaea</taxon>
        <taxon>Methanobacteriati</taxon>
        <taxon>Methanobacteriota</taxon>
        <taxon>Stenosarchaea group</taxon>
        <taxon>Halobacteria</taxon>
        <taxon>Halobacteriales</taxon>
        <taxon>Haloferacaceae</taxon>
    </lineage>
</organism>
<dbReference type="NCBIfam" id="NF041083">
    <property type="entry name" value="thermosome_beta"/>
    <property type="match status" value="1"/>
</dbReference>
<dbReference type="Gene3D" id="3.30.260.10">
    <property type="entry name" value="TCP-1-like chaperonin intermediate domain"/>
    <property type="match status" value="1"/>
</dbReference>
<name>A0A1H8UYF0_9EURY</name>
<gene>
    <name evidence="7" type="ORF">SAMN04487948_11341</name>
</gene>
<evidence type="ECO:0000313" key="7">
    <source>
        <dbReference type="EMBL" id="SEP08003.1"/>
    </source>
</evidence>
<dbReference type="PROSITE" id="PS00750">
    <property type="entry name" value="TCP1_1"/>
    <property type="match status" value="1"/>
</dbReference>
<dbReference type="InterPro" id="IPR027409">
    <property type="entry name" value="GroEL-like_apical_dom_sf"/>
</dbReference>
<dbReference type="PANTHER" id="PTHR11353">
    <property type="entry name" value="CHAPERONIN"/>
    <property type="match status" value="1"/>
</dbReference>
<proteinExistence type="inferred from homology"/>
<dbReference type="AlphaFoldDB" id="A0A1H8UYF0"/>
<dbReference type="EMBL" id="FODV01000013">
    <property type="protein sequence ID" value="SEP08003.1"/>
    <property type="molecule type" value="Genomic_DNA"/>
</dbReference>
<evidence type="ECO:0000256" key="1">
    <source>
        <dbReference type="ARBA" id="ARBA00008020"/>
    </source>
</evidence>
<dbReference type="GO" id="GO:0005524">
    <property type="term" value="F:ATP binding"/>
    <property type="evidence" value="ECO:0007669"/>
    <property type="project" value="UniProtKB-KW"/>
</dbReference>
<accession>A0A1H8UYF0</accession>
<dbReference type="GO" id="GO:0140662">
    <property type="term" value="F:ATP-dependent protein folding chaperone"/>
    <property type="evidence" value="ECO:0007669"/>
    <property type="project" value="InterPro"/>
</dbReference>
<evidence type="ECO:0000256" key="4">
    <source>
        <dbReference type="ARBA" id="ARBA00023186"/>
    </source>
</evidence>
<evidence type="ECO:0000313" key="8">
    <source>
        <dbReference type="Proteomes" id="UP000199126"/>
    </source>
</evidence>
<evidence type="ECO:0000256" key="2">
    <source>
        <dbReference type="ARBA" id="ARBA00022741"/>
    </source>
</evidence>
<dbReference type="Gene3D" id="3.50.7.10">
    <property type="entry name" value="GroEL"/>
    <property type="match status" value="1"/>
</dbReference>
<keyword evidence="8" id="KW-1185">Reference proteome</keyword>
<dbReference type="SUPFAM" id="SSF54849">
    <property type="entry name" value="GroEL-intermediate domain like"/>
    <property type="match status" value="1"/>
</dbReference>
<dbReference type="GO" id="GO:0051082">
    <property type="term" value="F:unfolded protein binding"/>
    <property type="evidence" value="ECO:0007669"/>
    <property type="project" value="InterPro"/>
</dbReference>
<dbReference type="SUPFAM" id="SSF52029">
    <property type="entry name" value="GroEL apical domain-like"/>
    <property type="match status" value="1"/>
</dbReference>
<dbReference type="Pfam" id="PF00118">
    <property type="entry name" value="Cpn60_TCP1"/>
    <property type="match status" value="1"/>
</dbReference>
<sequence>MRALIRDDMTQRRKRGSNLWVTHEVDRTEGATAQAANIAAAKSLAETVRTTLGPNGMDKMIIGSNGTVIVTNDGASILDRMDVTDPTAKMLVETAQSQNNAVGDGSTTAVTLMGALLEAAEDLLEMGVHPTTIIEGYRKAGEVALDRLQAETIDVDPTDEAELRRIGATAVTGKWDNESARYLSELAVRGLSEIAGGDAVDVRNMTLQSVPGGSLRDSTLLDGLSIDVGSSSTSIEVFAPHLPDTYESATVALLDAELTIEKADAVANTTVSDPSQLRDLQSYEESVRIEAVQKLADLGVDVVFCQKSIDDEIRSRLARAGILAIERTRQDEINKLAHVTDAALERSVDALSPATVGQAPHIERRTVGSTELVIISTAISGAHVSFLLRGGTEHVAEETKRVLKDCIAVIQLALQGQAVVPGGGAIELSLAYHLNSYASQVGTREQLAIEAFADALETVPATLAASAGCDPVDTLIDLRARHHQGEMTVGVDVTNGTLADMRTKDVLEPLAVKQYAIRNALEGATMILRVDDVIAAEQTTNSHGHDHDHDHDHTGLQHTEGYPWAIGH</sequence>
<evidence type="ECO:0000256" key="5">
    <source>
        <dbReference type="RuleBase" id="RU004187"/>
    </source>
</evidence>
<dbReference type="Proteomes" id="UP000199126">
    <property type="component" value="Unassembled WGS sequence"/>
</dbReference>
<reference evidence="8" key="1">
    <citation type="submission" date="2016-10" db="EMBL/GenBank/DDBJ databases">
        <authorList>
            <person name="Varghese N."/>
            <person name="Submissions S."/>
        </authorList>
    </citation>
    <scope>NUCLEOTIDE SEQUENCE [LARGE SCALE GENOMIC DNA]</scope>
    <source>
        <strain evidence="8">CGMCC 1.10121</strain>
    </source>
</reference>
<dbReference type="GO" id="GO:0016887">
    <property type="term" value="F:ATP hydrolysis activity"/>
    <property type="evidence" value="ECO:0007669"/>
    <property type="project" value="InterPro"/>
</dbReference>
<dbReference type="InterPro" id="IPR017998">
    <property type="entry name" value="Chaperone_TCP-1"/>
</dbReference>
<feature type="compositionally biased region" description="Basic and acidic residues" evidence="6">
    <location>
        <begin position="543"/>
        <end position="555"/>
    </location>
</feature>
<dbReference type="InterPro" id="IPR054827">
    <property type="entry name" value="thermosome_alpha"/>
</dbReference>
<feature type="region of interest" description="Disordered" evidence="6">
    <location>
        <begin position="540"/>
        <end position="568"/>
    </location>
</feature>
<dbReference type="SUPFAM" id="SSF48592">
    <property type="entry name" value="GroEL equatorial domain-like"/>
    <property type="match status" value="1"/>
</dbReference>
<protein>
    <submittedName>
        <fullName evidence="7">Chaperonin GroEL (HSP60 family)</fullName>
    </submittedName>
</protein>
<evidence type="ECO:0000256" key="3">
    <source>
        <dbReference type="ARBA" id="ARBA00022840"/>
    </source>
</evidence>
<keyword evidence="3 5" id="KW-0067">ATP-binding</keyword>
<keyword evidence="2 5" id="KW-0547">Nucleotide-binding</keyword>
<keyword evidence="4 5" id="KW-0143">Chaperone</keyword>
<dbReference type="InterPro" id="IPR027410">
    <property type="entry name" value="TCP-1-like_intermed_sf"/>
</dbReference>
<dbReference type="Gene3D" id="1.10.560.10">
    <property type="entry name" value="GroEL-like equatorial domain"/>
    <property type="match status" value="1"/>
</dbReference>
<dbReference type="InterPro" id="IPR002423">
    <property type="entry name" value="Cpn60/GroEL/TCP-1"/>
</dbReference>